<dbReference type="Proteomes" id="UP001066276">
    <property type="component" value="Chromosome 7"/>
</dbReference>
<dbReference type="AlphaFoldDB" id="A0AAV7PMN4"/>
<organism evidence="1 2">
    <name type="scientific">Pleurodeles waltl</name>
    <name type="common">Iberian ribbed newt</name>
    <dbReference type="NCBI Taxonomy" id="8319"/>
    <lineage>
        <taxon>Eukaryota</taxon>
        <taxon>Metazoa</taxon>
        <taxon>Chordata</taxon>
        <taxon>Craniata</taxon>
        <taxon>Vertebrata</taxon>
        <taxon>Euteleostomi</taxon>
        <taxon>Amphibia</taxon>
        <taxon>Batrachia</taxon>
        <taxon>Caudata</taxon>
        <taxon>Salamandroidea</taxon>
        <taxon>Salamandridae</taxon>
        <taxon>Pleurodelinae</taxon>
        <taxon>Pleurodeles</taxon>
    </lineage>
</organism>
<reference evidence="1" key="1">
    <citation type="journal article" date="2022" name="bioRxiv">
        <title>Sequencing and chromosome-scale assembly of the giantPleurodeles waltlgenome.</title>
        <authorList>
            <person name="Brown T."/>
            <person name="Elewa A."/>
            <person name="Iarovenko S."/>
            <person name="Subramanian E."/>
            <person name="Araus A.J."/>
            <person name="Petzold A."/>
            <person name="Susuki M."/>
            <person name="Suzuki K.-i.T."/>
            <person name="Hayashi T."/>
            <person name="Toyoda A."/>
            <person name="Oliveira C."/>
            <person name="Osipova E."/>
            <person name="Leigh N.D."/>
            <person name="Simon A."/>
            <person name="Yun M.H."/>
        </authorList>
    </citation>
    <scope>NUCLEOTIDE SEQUENCE</scope>
    <source>
        <strain evidence="1">20211129_DDA</strain>
        <tissue evidence="1">Liver</tissue>
    </source>
</reference>
<evidence type="ECO:0000313" key="1">
    <source>
        <dbReference type="EMBL" id="KAJ1129330.1"/>
    </source>
</evidence>
<comment type="caution">
    <text evidence="1">The sequence shown here is derived from an EMBL/GenBank/DDBJ whole genome shotgun (WGS) entry which is preliminary data.</text>
</comment>
<evidence type="ECO:0000313" key="2">
    <source>
        <dbReference type="Proteomes" id="UP001066276"/>
    </source>
</evidence>
<dbReference type="EMBL" id="JANPWB010000011">
    <property type="protein sequence ID" value="KAJ1129330.1"/>
    <property type="molecule type" value="Genomic_DNA"/>
</dbReference>
<proteinExistence type="predicted"/>
<name>A0AAV7PMN4_PLEWA</name>
<protein>
    <submittedName>
        <fullName evidence="1">Uncharacterized protein</fullName>
    </submittedName>
</protein>
<sequence>MYCIAKSRSLSSQQDKVARGVLELAKEGKKKRRLSGSICEKKKNSLPTQKTGAGVPRKGYVYVDATKGHHKDLSK</sequence>
<gene>
    <name evidence="1" type="ORF">NDU88_007701</name>
</gene>
<accession>A0AAV7PMN4</accession>
<keyword evidence="2" id="KW-1185">Reference proteome</keyword>